<reference evidence="1 2" key="1">
    <citation type="journal article" date="2010" name="Stand. Genomic Sci.">
        <title>Complete genome sequence of Ignisphaera aggregans type strain (AQ1.S1).</title>
        <authorList>
            <person name="Goker M."/>
            <person name="Held B."/>
            <person name="Lapidus A."/>
            <person name="Nolan M."/>
            <person name="Spring S."/>
            <person name="Yasawong M."/>
            <person name="Lucas S."/>
            <person name="Glavina Del Rio T."/>
            <person name="Tice H."/>
            <person name="Cheng J.F."/>
            <person name="Goodwin L."/>
            <person name="Tapia R."/>
            <person name="Pitluck S."/>
            <person name="Liolios K."/>
            <person name="Ivanova N."/>
            <person name="Mavromatis K."/>
            <person name="Mikhailova N."/>
            <person name="Pati A."/>
            <person name="Chen A."/>
            <person name="Palaniappan K."/>
            <person name="Brambilla E."/>
            <person name="Land M."/>
            <person name="Hauser L."/>
            <person name="Chang Y.J."/>
            <person name="Jeffries C.D."/>
            <person name="Brettin T."/>
            <person name="Detter J.C."/>
            <person name="Han C."/>
            <person name="Rohde M."/>
            <person name="Sikorski J."/>
            <person name="Woyke T."/>
            <person name="Bristow J."/>
            <person name="Eisen J.A."/>
            <person name="Markowitz V."/>
            <person name="Hugenholtz P."/>
            <person name="Kyrpides N.C."/>
            <person name="Klenk H.P."/>
        </authorList>
    </citation>
    <scope>NUCLEOTIDE SEQUENCE [LARGE SCALE GENOMIC DNA]</scope>
    <source>
        <strain evidence="2">DSM 17230 / JCM 13409 / AQ1.S1</strain>
    </source>
</reference>
<sequence length="87" mass="10137">MGTTYILPIVGINVSGVEETLSILEKLYRSKSVEIFYTQFSILEIIGKLSRLDYDRRRVEIGLKAIRSRFKMVYTNNKRIYRGSRAT</sequence>
<protein>
    <submittedName>
        <fullName evidence="1">Uncharacterized protein</fullName>
    </submittedName>
</protein>
<keyword evidence="2" id="KW-1185">Reference proteome</keyword>
<dbReference type="HOGENOM" id="CLU_2475951_0_0_2"/>
<dbReference type="Proteomes" id="UP000001304">
    <property type="component" value="Chromosome"/>
</dbReference>
<proteinExistence type="predicted"/>
<gene>
    <name evidence="1" type="ordered locus">Igag_0699</name>
</gene>
<evidence type="ECO:0000313" key="2">
    <source>
        <dbReference type="Proteomes" id="UP000001304"/>
    </source>
</evidence>
<organism evidence="1 2">
    <name type="scientific">Ignisphaera aggregans (strain DSM 17230 / JCM 13409 / AQ1.S1)</name>
    <dbReference type="NCBI Taxonomy" id="583356"/>
    <lineage>
        <taxon>Archaea</taxon>
        <taxon>Thermoproteota</taxon>
        <taxon>Thermoprotei</taxon>
        <taxon>Desulfurococcales</taxon>
        <taxon>Desulfurococcaceae</taxon>
        <taxon>Ignisphaera</taxon>
    </lineage>
</organism>
<name>E0SSX9_IGNAA</name>
<dbReference type="KEGG" id="iag:Igag_0699"/>
<dbReference type="EMBL" id="CP002098">
    <property type="protein sequence ID" value="ADM27529.1"/>
    <property type="molecule type" value="Genomic_DNA"/>
</dbReference>
<evidence type="ECO:0000313" key="1">
    <source>
        <dbReference type="EMBL" id="ADM27529.1"/>
    </source>
</evidence>
<dbReference type="STRING" id="583356.Igag_0699"/>
<accession>E0SSX9</accession>
<dbReference type="BioCyc" id="IAGG583356:GHAH-695-MONOMER"/>
<dbReference type="AlphaFoldDB" id="E0SSX9"/>